<evidence type="ECO:0000313" key="5">
    <source>
        <dbReference type="Proteomes" id="UP000477402"/>
    </source>
</evidence>
<dbReference type="AlphaFoldDB" id="A0A6M0M521"/>
<dbReference type="EMBL" id="WWDJ01000012">
    <property type="protein sequence ID" value="NEX54560.1"/>
    <property type="molecule type" value="Genomic_DNA"/>
</dbReference>
<dbReference type="PANTHER" id="PTHR41328">
    <property type="entry name" value="TERMINASE SMALL SUBUNIT-RELATED"/>
    <property type="match status" value="1"/>
</dbReference>
<dbReference type="Gene3D" id="1.10.10.1400">
    <property type="entry name" value="Terminase, small subunit, N-terminal DNA-binding domain, HTH motif"/>
    <property type="match status" value="1"/>
</dbReference>
<organism evidence="4 5">
    <name type="scientific">Lactococcus lactis</name>
    <dbReference type="NCBI Taxonomy" id="1358"/>
    <lineage>
        <taxon>Bacteria</taxon>
        <taxon>Bacillati</taxon>
        <taxon>Bacillota</taxon>
        <taxon>Bacilli</taxon>
        <taxon>Lactobacillales</taxon>
        <taxon>Streptococcaceae</taxon>
        <taxon>Lactococcus</taxon>
    </lineage>
</organism>
<dbReference type="Proteomes" id="UP000477402">
    <property type="component" value="Unassembled WGS sequence"/>
</dbReference>
<dbReference type="InterPro" id="IPR005335">
    <property type="entry name" value="Terminase_ssu"/>
</dbReference>
<dbReference type="PANTHER" id="PTHR41328:SF2">
    <property type="entry name" value="TERMINASE SMALL SUBUNIT"/>
    <property type="match status" value="1"/>
</dbReference>
<dbReference type="GO" id="GO:0051276">
    <property type="term" value="P:chromosome organization"/>
    <property type="evidence" value="ECO:0007669"/>
    <property type="project" value="InterPro"/>
</dbReference>
<name>A0A6M0M521_9LACT</name>
<dbReference type="InterPro" id="IPR052404">
    <property type="entry name" value="SPP1-like_terminase"/>
</dbReference>
<gene>
    <name evidence="4" type="ORF">GTP08_02340</name>
</gene>
<dbReference type="InterPro" id="IPR038713">
    <property type="entry name" value="Terminase_Gp1_N_sf"/>
</dbReference>
<evidence type="ECO:0000313" key="4">
    <source>
        <dbReference type="EMBL" id="NEX54560.1"/>
    </source>
</evidence>
<keyword evidence="2" id="KW-0231">Viral genome packaging</keyword>
<reference evidence="4 5" key="1">
    <citation type="submission" date="2019-12" db="EMBL/GenBank/DDBJ databases">
        <title>Draft Genome Sequences of L. lactis strains MS22333, MS22334, MS22336, and MS22337, Isolated from Spontaneous Fermented Camel Milk in Ethiopia.</title>
        <authorList>
            <person name="Bragason E."/>
            <person name="Hansen E.B."/>
            <person name="Guya M.E."/>
            <person name="Berhe T."/>
        </authorList>
    </citation>
    <scope>NUCLEOTIDE SEQUENCE [LARGE SCALE GENOMIC DNA]</scope>
    <source>
        <strain evidence="4 5">MS22336</strain>
    </source>
</reference>
<proteinExistence type="predicted"/>
<protein>
    <submittedName>
        <fullName evidence="4">Terminase small subunit</fullName>
    </submittedName>
</protein>
<accession>A0A6M0M521</accession>
<evidence type="ECO:0000256" key="3">
    <source>
        <dbReference type="SAM" id="MobiDB-lite"/>
    </source>
</evidence>
<dbReference type="Pfam" id="PF03592">
    <property type="entry name" value="Terminase_2"/>
    <property type="match status" value="1"/>
</dbReference>
<keyword evidence="1" id="KW-1188">Viral release from host cell</keyword>
<evidence type="ECO:0000256" key="2">
    <source>
        <dbReference type="ARBA" id="ARBA00023219"/>
    </source>
</evidence>
<feature type="region of interest" description="Disordered" evidence="3">
    <location>
        <begin position="107"/>
        <end position="128"/>
    </location>
</feature>
<sequence length="176" mass="20302">MCRFLERRRRLGRLKDKRKEDFAKEFAKSGNLYQSALSAGYSESYAKSQSYKLLENVGISERIKEVHAEIEKKLIERSELEPPMSDEELLSILYSVARRRPFQGRSMVSVTQKGKTNEKTTEYQYSPTTEEQLAAVDKLARIRGMYSDKLELEGNMDLKVVVDYGDDDENEAPTDN</sequence>
<comment type="caution">
    <text evidence="4">The sequence shown here is derived from an EMBL/GenBank/DDBJ whole genome shotgun (WGS) entry which is preliminary data.</text>
</comment>
<evidence type="ECO:0000256" key="1">
    <source>
        <dbReference type="ARBA" id="ARBA00022612"/>
    </source>
</evidence>